<dbReference type="RefSeq" id="WP_004003566.1">
    <property type="nucleotide sequence ID" value="NZ_AMLP01000258.1"/>
</dbReference>
<dbReference type="SUPFAM" id="SSF54665">
    <property type="entry name" value="CO dehydrogenase molybdoprotein N-domain-like"/>
    <property type="match status" value="1"/>
</dbReference>
<keyword evidence="2" id="KW-0560">Oxidoreductase</keyword>
<feature type="domain" description="Aldehyde oxidase/xanthine dehydrogenase a/b hammerhead" evidence="3">
    <location>
        <begin position="23"/>
        <end position="144"/>
    </location>
</feature>
<dbReference type="InterPro" id="IPR037165">
    <property type="entry name" value="AldOxase/xan_DH_Mopterin-bd_sf"/>
</dbReference>
<protein>
    <submittedName>
        <fullName evidence="4">Putative Aldehyde oxidase and xanthine dehydrogenase</fullName>
    </submittedName>
</protein>
<dbReference type="InterPro" id="IPR036856">
    <property type="entry name" value="Ald_Oxase/Xan_DH_a/b_sf"/>
</dbReference>
<name>L8P484_STRVR</name>
<dbReference type="AlphaFoldDB" id="L8P484"/>
<proteinExistence type="predicted"/>
<dbReference type="InterPro" id="IPR000674">
    <property type="entry name" value="Ald_Oxase/Xan_DH_a/b"/>
</dbReference>
<evidence type="ECO:0000259" key="3">
    <source>
        <dbReference type="SMART" id="SM01008"/>
    </source>
</evidence>
<organism evidence="4 5">
    <name type="scientific">Streptomyces viridochromogenes Tue57</name>
    <dbReference type="NCBI Taxonomy" id="1160705"/>
    <lineage>
        <taxon>Bacteria</taxon>
        <taxon>Bacillati</taxon>
        <taxon>Actinomycetota</taxon>
        <taxon>Actinomycetes</taxon>
        <taxon>Kitasatosporales</taxon>
        <taxon>Streptomycetaceae</taxon>
        <taxon>Streptomyces</taxon>
    </lineage>
</organism>
<dbReference type="PANTHER" id="PTHR11908:SF132">
    <property type="entry name" value="ALDEHYDE OXIDASE 1-RELATED"/>
    <property type="match status" value="1"/>
</dbReference>
<dbReference type="Pfam" id="PF01315">
    <property type="entry name" value="Ald_Xan_dh_C"/>
    <property type="match status" value="1"/>
</dbReference>
<dbReference type="Pfam" id="PF02738">
    <property type="entry name" value="MoCoBD_1"/>
    <property type="match status" value="1"/>
</dbReference>
<evidence type="ECO:0000313" key="5">
    <source>
        <dbReference type="Proteomes" id="UP000011205"/>
    </source>
</evidence>
<dbReference type="GO" id="GO:0016491">
    <property type="term" value="F:oxidoreductase activity"/>
    <property type="evidence" value="ECO:0007669"/>
    <property type="project" value="UniProtKB-KW"/>
</dbReference>
<dbReference type="Gene3D" id="3.90.1170.50">
    <property type="entry name" value="Aldehyde oxidase/xanthine dehydrogenase, a/b hammerhead"/>
    <property type="match status" value="1"/>
</dbReference>
<dbReference type="PANTHER" id="PTHR11908">
    <property type="entry name" value="XANTHINE DEHYDROGENASE"/>
    <property type="match status" value="1"/>
</dbReference>
<reference evidence="4 5" key="1">
    <citation type="journal article" date="2013" name="Genome Announc.">
        <title>Draft Genome Sequence of Streptomyces viridochromogenes Strain Tu57, Producer of Avilamycin.</title>
        <authorList>
            <person name="Gruning B.A."/>
            <person name="Erxleben A."/>
            <person name="Hahnlein A."/>
            <person name="Gunther S."/>
        </authorList>
    </citation>
    <scope>NUCLEOTIDE SEQUENCE [LARGE SCALE GENOMIC DNA]</scope>
    <source>
        <strain evidence="4 5">Tue57</strain>
    </source>
</reference>
<dbReference type="Gene3D" id="3.30.365.10">
    <property type="entry name" value="Aldehyde oxidase/xanthine dehydrogenase, molybdopterin binding domain"/>
    <property type="match status" value="4"/>
</dbReference>
<dbReference type="Pfam" id="PF20256">
    <property type="entry name" value="MoCoBD_2"/>
    <property type="match status" value="1"/>
</dbReference>
<accession>L8P484</accession>
<keyword evidence="1" id="KW-0500">Molybdenum</keyword>
<evidence type="ECO:0000256" key="2">
    <source>
        <dbReference type="ARBA" id="ARBA00023002"/>
    </source>
</evidence>
<dbReference type="InterPro" id="IPR016208">
    <property type="entry name" value="Ald_Oxase/xanthine_DH-like"/>
</dbReference>
<dbReference type="Proteomes" id="UP000011205">
    <property type="component" value="Unassembled WGS sequence"/>
</dbReference>
<evidence type="ECO:0000313" key="4">
    <source>
        <dbReference type="EMBL" id="ELS50943.1"/>
    </source>
</evidence>
<dbReference type="InterPro" id="IPR008274">
    <property type="entry name" value="AldOxase/xan_DH_MoCoBD1"/>
</dbReference>
<comment type="caution">
    <text evidence="4">The sequence shown here is derived from an EMBL/GenBank/DDBJ whole genome shotgun (WGS) entry which is preliminary data.</text>
</comment>
<dbReference type="SMART" id="SM01008">
    <property type="entry name" value="Ald_Xan_dh_C"/>
    <property type="match status" value="1"/>
</dbReference>
<gene>
    <name evidence="4" type="ORF">STVIR_8102</name>
</gene>
<sequence>MSRQPQSAVGAPLSRVDGRLKVTGQAEYAADLSQARTAPGQSTPVLDGLVHAVIVDSGIGLGRITDIDTRAAEAQPGVLTVITHRNAPRLPPYDGVWPPGRRLRVFQDDRVRFFGQPVAVVVATTLEAAQHAASLVQLSYDAEKPSTELTGADGNEPRTYARGDADSAMDAAAVQLRMTYRMARNHHNAMEPHAIVAHWDGDRLTVREKSQGVRIAAASHAGEFGIPRENVRVINPFVGGAFGNSTRTWPHSVAAALAAREVQRPVKLVLSRRQLFFGVGFRPTYEYRLRLGADRRGRLVATVHDVSAETSRYQTHSEPVLIPGQMLYSTPNVRQTYRTVPLDVSTPTSMRGPGYGSGAYAIESAMDELAHELGIDPIELRLRNEPSADESTGQPFSTRRLRECYDVGAREFGWHRRNPKPRSVRDGDWLIGMGMAAGVYDTVRAAAQASVRLDADGTAVVESATSDMGPGTYTSMAQVAADALGLSMRQVTFRLGDSHMPPAPVHASSQTMASVGSAVQDGCDKLRQEAVKLAVEDARSPLHGVDTGDLVVRGGRLHVKDDPTRGETYRQLLARNNRPRLEALGSYTPEEQRRHSMYAYAATFAEVAVDARLGVVRVRRMVGVYDAGRIINPKLADSQALGAMVGGIGQALLEHTVTDHRDGRIVNAGLADYLVPVNADVPDLKAVYVDGRDDEADPIGVKGLGEIVIVGVAPAIANAVFNATGRRVRDLPITAEALL</sequence>
<dbReference type="EMBL" id="AMLP01000258">
    <property type="protein sequence ID" value="ELS50943.1"/>
    <property type="molecule type" value="Genomic_DNA"/>
</dbReference>
<dbReference type="InterPro" id="IPR046867">
    <property type="entry name" value="AldOxase/xan_DH_MoCoBD2"/>
</dbReference>
<dbReference type="PATRIC" id="fig|1160705.3.peg.8005"/>
<dbReference type="GO" id="GO:0005506">
    <property type="term" value="F:iron ion binding"/>
    <property type="evidence" value="ECO:0007669"/>
    <property type="project" value="InterPro"/>
</dbReference>
<evidence type="ECO:0000256" key="1">
    <source>
        <dbReference type="ARBA" id="ARBA00022505"/>
    </source>
</evidence>
<dbReference type="SUPFAM" id="SSF56003">
    <property type="entry name" value="Molybdenum cofactor-binding domain"/>
    <property type="match status" value="1"/>
</dbReference>